<dbReference type="InterPro" id="IPR003439">
    <property type="entry name" value="ABC_transporter-like_ATP-bd"/>
</dbReference>
<dbReference type="InterPro" id="IPR015855">
    <property type="entry name" value="ABC_transpr_MalK-like"/>
</dbReference>
<organism evidence="5 6">
    <name type="scientific">Actinocrispum wychmicini</name>
    <dbReference type="NCBI Taxonomy" id="1213861"/>
    <lineage>
        <taxon>Bacteria</taxon>
        <taxon>Bacillati</taxon>
        <taxon>Actinomycetota</taxon>
        <taxon>Actinomycetes</taxon>
        <taxon>Pseudonocardiales</taxon>
        <taxon>Pseudonocardiaceae</taxon>
        <taxon>Actinocrispum</taxon>
    </lineage>
</organism>
<dbReference type="InterPro" id="IPR008995">
    <property type="entry name" value="Mo/tungstate-bd_C_term_dom"/>
</dbReference>
<dbReference type="PANTHER" id="PTHR43875:SF1">
    <property type="entry name" value="OSMOPROTECTIVE COMPOUNDS UPTAKE ATP-BINDING PROTEIN GGTA"/>
    <property type="match status" value="1"/>
</dbReference>
<dbReference type="CDD" id="cd03301">
    <property type="entry name" value="ABC_MalK_N"/>
    <property type="match status" value="1"/>
</dbReference>
<dbReference type="PROSITE" id="PS00211">
    <property type="entry name" value="ABC_TRANSPORTER_1"/>
    <property type="match status" value="1"/>
</dbReference>
<dbReference type="InterPro" id="IPR003593">
    <property type="entry name" value="AAA+_ATPase"/>
</dbReference>
<comment type="caution">
    <text evidence="5">The sequence shown here is derived from an EMBL/GenBank/DDBJ whole genome shotgun (WGS) entry which is preliminary data.</text>
</comment>
<dbReference type="FunFam" id="3.40.50.300:FF:000042">
    <property type="entry name" value="Maltose/maltodextrin ABC transporter, ATP-binding protein"/>
    <property type="match status" value="1"/>
</dbReference>
<dbReference type="GO" id="GO:0005524">
    <property type="term" value="F:ATP binding"/>
    <property type="evidence" value="ECO:0007669"/>
    <property type="project" value="UniProtKB-KW"/>
</dbReference>
<dbReference type="InterPro" id="IPR017871">
    <property type="entry name" value="ABC_transporter-like_CS"/>
</dbReference>
<evidence type="ECO:0000256" key="3">
    <source>
        <dbReference type="ARBA" id="ARBA00022840"/>
    </source>
</evidence>
<protein>
    <submittedName>
        <fullName evidence="5">sn-glycerol 3-phosphate transport system ATP-binding protein/multiple sugar transport system ATP-binding protein</fullName>
    </submittedName>
</protein>
<dbReference type="Pfam" id="PF17912">
    <property type="entry name" value="OB_MalK"/>
    <property type="match status" value="1"/>
</dbReference>
<dbReference type="Pfam" id="PF00005">
    <property type="entry name" value="ABC_tran"/>
    <property type="match status" value="1"/>
</dbReference>
<keyword evidence="5" id="KW-0762">Sugar transport</keyword>
<dbReference type="SUPFAM" id="SSF52540">
    <property type="entry name" value="P-loop containing nucleoside triphosphate hydrolases"/>
    <property type="match status" value="1"/>
</dbReference>
<proteinExistence type="predicted"/>
<keyword evidence="1" id="KW-0813">Transport</keyword>
<evidence type="ECO:0000313" key="5">
    <source>
        <dbReference type="EMBL" id="TCO62154.1"/>
    </source>
</evidence>
<dbReference type="EMBL" id="SLWS01000002">
    <property type="protein sequence ID" value="TCO62154.1"/>
    <property type="molecule type" value="Genomic_DNA"/>
</dbReference>
<dbReference type="GO" id="GO:0016887">
    <property type="term" value="F:ATP hydrolysis activity"/>
    <property type="evidence" value="ECO:0007669"/>
    <property type="project" value="InterPro"/>
</dbReference>
<evidence type="ECO:0000259" key="4">
    <source>
        <dbReference type="PROSITE" id="PS50893"/>
    </source>
</evidence>
<dbReference type="GO" id="GO:0140359">
    <property type="term" value="F:ABC-type transporter activity"/>
    <property type="evidence" value="ECO:0007669"/>
    <property type="project" value="InterPro"/>
</dbReference>
<reference evidence="5 6" key="1">
    <citation type="submission" date="2019-03" db="EMBL/GenBank/DDBJ databases">
        <title>Genomic Encyclopedia of Type Strains, Phase IV (KMG-IV): sequencing the most valuable type-strain genomes for metagenomic binning, comparative biology and taxonomic classification.</title>
        <authorList>
            <person name="Goeker M."/>
        </authorList>
    </citation>
    <scope>NUCLEOTIDE SEQUENCE [LARGE SCALE GENOMIC DNA]</scope>
    <source>
        <strain evidence="5 6">DSM 45934</strain>
    </source>
</reference>
<dbReference type="Proteomes" id="UP000295680">
    <property type="component" value="Unassembled WGS sequence"/>
</dbReference>
<evidence type="ECO:0000256" key="2">
    <source>
        <dbReference type="ARBA" id="ARBA00022741"/>
    </source>
</evidence>
<keyword evidence="3 5" id="KW-0067">ATP-binding</keyword>
<dbReference type="Gene3D" id="3.40.50.300">
    <property type="entry name" value="P-loop containing nucleotide triphosphate hydrolases"/>
    <property type="match status" value="1"/>
</dbReference>
<gene>
    <name evidence="5" type="ORF">EV192_102291</name>
</gene>
<dbReference type="PANTHER" id="PTHR43875">
    <property type="entry name" value="MALTODEXTRIN IMPORT ATP-BINDING PROTEIN MSMX"/>
    <property type="match status" value="1"/>
</dbReference>
<dbReference type="PROSITE" id="PS50893">
    <property type="entry name" value="ABC_TRANSPORTER_2"/>
    <property type="match status" value="1"/>
</dbReference>
<dbReference type="OrthoDB" id="9802264at2"/>
<dbReference type="Gene3D" id="2.40.50.100">
    <property type="match status" value="1"/>
</dbReference>
<evidence type="ECO:0000313" key="6">
    <source>
        <dbReference type="Proteomes" id="UP000295680"/>
    </source>
</evidence>
<dbReference type="RefSeq" id="WP_132113715.1">
    <property type="nucleotide sequence ID" value="NZ_SLWS01000002.1"/>
</dbReference>
<dbReference type="InterPro" id="IPR047641">
    <property type="entry name" value="ABC_transpr_MalK/UgpC-like"/>
</dbReference>
<dbReference type="InterPro" id="IPR027417">
    <property type="entry name" value="P-loop_NTPase"/>
</dbReference>
<dbReference type="AlphaFoldDB" id="A0A4R2JRK1"/>
<dbReference type="InterPro" id="IPR040582">
    <property type="entry name" value="OB_MalK-like"/>
</dbReference>
<dbReference type="InterPro" id="IPR012340">
    <property type="entry name" value="NA-bd_OB-fold"/>
</dbReference>
<accession>A0A4R2JRK1</accession>
<dbReference type="GO" id="GO:0008643">
    <property type="term" value="P:carbohydrate transport"/>
    <property type="evidence" value="ECO:0007669"/>
    <property type="project" value="InterPro"/>
</dbReference>
<dbReference type="SMART" id="SM00382">
    <property type="entry name" value="AAA"/>
    <property type="match status" value="1"/>
</dbReference>
<feature type="domain" description="ABC transporter" evidence="4">
    <location>
        <begin position="4"/>
        <end position="243"/>
    </location>
</feature>
<evidence type="ECO:0000256" key="1">
    <source>
        <dbReference type="ARBA" id="ARBA00022448"/>
    </source>
</evidence>
<keyword evidence="6" id="KW-1185">Reference proteome</keyword>
<dbReference type="GO" id="GO:0055052">
    <property type="term" value="C:ATP-binding cassette (ABC) transporter complex, substrate-binding subunit-containing"/>
    <property type="evidence" value="ECO:0007669"/>
    <property type="project" value="TreeGrafter"/>
</dbReference>
<dbReference type="SUPFAM" id="SSF50331">
    <property type="entry name" value="MOP-like"/>
    <property type="match status" value="1"/>
</dbReference>
<dbReference type="Gene3D" id="2.40.50.140">
    <property type="entry name" value="Nucleic acid-binding proteins"/>
    <property type="match status" value="1"/>
</dbReference>
<name>A0A4R2JRK1_9PSEU</name>
<sequence length="359" mass="39196">MASVTFEGVSKRYGDVTAVDGLSLDVRDGEFMVLLGPSGCGKTTALRMVAGLEEISDGTLRIGDDVVNRVEPAQRDVSMVFQSYALYPHMTVRGNIESPLIARRYPVDGTTRKLTKVERAERVAEAARALELTPYLDRKPRALSGGQRQRVALARAIVGRPKAFLMDEPLSNLDAKLRTQTRRELVELHQRVGTTVIYVTHDQTEAMTMATRIAVMSAGRLQQAGTPEEIYTAPANQFVARFLGSPPMNCLDGKVTVEGITVGEAWFPIPTGLRTRLEEGRLVTVGVRPEHLSLDAAGTVKAQVRASEWLGHDRLVFCTLDGQDLLVRATSDPPSGVVTFAVDPANVHVFDTESGQRLT</sequence>
<keyword evidence="2" id="KW-0547">Nucleotide-binding</keyword>